<evidence type="ECO:0000313" key="1">
    <source>
        <dbReference type="EMBL" id="QTA84997.1"/>
    </source>
</evidence>
<keyword evidence="2" id="KW-1185">Reference proteome</keyword>
<dbReference type="KEGG" id="dmm:dnm_010010"/>
<sequence>MVIIRYSADEKNFGDIIPTLRVSESGCEASALHFHVKRHRYQSIS</sequence>
<reference evidence="1" key="1">
    <citation type="journal article" date="2021" name="Microb. Physiol.">
        <title>Proteogenomic Insights into the Physiology of Marine, Sulfate-Reducing, Filamentous Desulfonema limicola and Desulfonema magnum.</title>
        <authorList>
            <person name="Schnaars V."/>
            <person name="Wohlbrand L."/>
            <person name="Scheve S."/>
            <person name="Hinrichs C."/>
            <person name="Reinhardt R."/>
            <person name="Rabus R."/>
        </authorList>
    </citation>
    <scope>NUCLEOTIDE SEQUENCE</scope>
    <source>
        <strain evidence="1">4be13</strain>
    </source>
</reference>
<dbReference type="RefSeq" id="WP_207681239.1">
    <property type="nucleotide sequence ID" value="NZ_CP061800.1"/>
</dbReference>
<evidence type="ECO:0000313" key="2">
    <source>
        <dbReference type="Proteomes" id="UP000663722"/>
    </source>
</evidence>
<organism evidence="1 2">
    <name type="scientific">Desulfonema magnum</name>
    <dbReference type="NCBI Taxonomy" id="45655"/>
    <lineage>
        <taxon>Bacteria</taxon>
        <taxon>Pseudomonadati</taxon>
        <taxon>Thermodesulfobacteriota</taxon>
        <taxon>Desulfobacteria</taxon>
        <taxon>Desulfobacterales</taxon>
        <taxon>Desulfococcaceae</taxon>
        <taxon>Desulfonema</taxon>
    </lineage>
</organism>
<name>A0A975BGB7_9BACT</name>
<dbReference type="AlphaFoldDB" id="A0A975BGB7"/>
<gene>
    <name evidence="1" type="ORF">dnm_010010</name>
</gene>
<accession>A0A975BGB7</accession>
<protein>
    <submittedName>
        <fullName evidence="1">Uncharacterized protein</fullName>
    </submittedName>
</protein>
<proteinExistence type="predicted"/>
<dbReference type="Proteomes" id="UP000663722">
    <property type="component" value="Chromosome"/>
</dbReference>
<dbReference type="EMBL" id="CP061800">
    <property type="protein sequence ID" value="QTA84997.1"/>
    <property type="molecule type" value="Genomic_DNA"/>
</dbReference>